<gene>
    <name evidence="1" type="ORF">PsorP6_014409</name>
</gene>
<name>A0ACC0VHZ6_9STRA</name>
<accession>A0ACC0VHZ6</accession>
<protein>
    <submittedName>
        <fullName evidence="1">Uncharacterized protein</fullName>
    </submittedName>
</protein>
<comment type="caution">
    <text evidence="1">The sequence shown here is derived from an EMBL/GenBank/DDBJ whole genome shotgun (WGS) entry which is preliminary data.</text>
</comment>
<dbReference type="EMBL" id="CM047588">
    <property type="protein sequence ID" value="KAI9905488.1"/>
    <property type="molecule type" value="Genomic_DNA"/>
</dbReference>
<sequence length="94" mass="10875">MKLVDVKIQFLVSKQKTGKIEVRYMMADMFTKALAAPRLEDMRTRHFLLLQPIQVGYYVVIHDTEATQLSTHSEYNSHQLSYFPHSATDVTSVK</sequence>
<evidence type="ECO:0000313" key="1">
    <source>
        <dbReference type="EMBL" id="KAI9905488.1"/>
    </source>
</evidence>
<evidence type="ECO:0000313" key="2">
    <source>
        <dbReference type="Proteomes" id="UP001163321"/>
    </source>
</evidence>
<organism evidence="1 2">
    <name type="scientific">Peronosclerospora sorghi</name>
    <dbReference type="NCBI Taxonomy" id="230839"/>
    <lineage>
        <taxon>Eukaryota</taxon>
        <taxon>Sar</taxon>
        <taxon>Stramenopiles</taxon>
        <taxon>Oomycota</taxon>
        <taxon>Peronosporomycetes</taxon>
        <taxon>Peronosporales</taxon>
        <taxon>Peronosporaceae</taxon>
        <taxon>Peronosclerospora</taxon>
    </lineage>
</organism>
<dbReference type="Proteomes" id="UP001163321">
    <property type="component" value="Chromosome 9"/>
</dbReference>
<reference evidence="1 2" key="1">
    <citation type="journal article" date="2022" name="bioRxiv">
        <title>The genome of the oomycete Peronosclerospora sorghi, a cosmopolitan pathogen of maize and sorghum, is inflated with dispersed pseudogenes.</title>
        <authorList>
            <person name="Fletcher K."/>
            <person name="Martin F."/>
            <person name="Isakeit T."/>
            <person name="Cavanaugh K."/>
            <person name="Magill C."/>
            <person name="Michelmore R."/>
        </authorList>
    </citation>
    <scope>NUCLEOTIDE SEQUENCE [LARGE SCALE GENOMIC DNA]</scope>
    <source>
        <strain evidence="1">P6</strain>
    </source>
</reference>
<proteinExistence type="predicted"/>
<keyword evidence="2" id="KW-1185">Reference proteome</keyword>